<dbReference type="PANTHER" id="PTHR45818">
    <property type="entry name" value="PROTEIN VAV"/>
    <property type="match status" value="1"/>
</dbReference>
<dbReference type="OrthoDB" id="8059989at2759"/>
<name>A0A9P4QAN4_9PEZI</name>
<reference evidence="2" key="1">
    <citation type="journal article" date="2020" name="Stud. Mycol.">
        <title>101 Dothideomycetes genomes: a test case for predicting lifestyles and emergence of pathogens.</title>
        <authorList>
            <person name="Haridas S."/>
            <person name="Albert R."/>
            <person name="Binder M."/>
            <person name="Bloem J."/>
            <person name="Labutti K."/>
            <person name="Salamov A."/>
            <person name="Andreopoulos B."/>
            <person name="Baker S."/>
            <person name="Barry K."/>
            <person name="Bills G."/>
            <person name="Bluhm B."/>
            <person name="Cannon C."/>
            <person name="Castanera R."/>
            <person name="Culley D."/>
            <person name="Daum C."/>
            <person name="Ezra D."/>
            <person name="Gonzalez J."/>
            <person name="Henrissat B."/>
            <person name="Kuo A."/>
            <person name="Liang C."/>
            <person name="Lipzen A."/>
            <person name="Lutzoni F."/>
            <person name="Magnuson J."/>
            <person name="Mondo S."/>
            <person name="Nolan M."/>
            <person name="Ohm R."/>
            <person name="Pangilinan J."/>
            <person name="Park H.-J."/>
            <person name="Ramirez L."/>
            <person name="Alfaro M."/>
            <person name="Sun H."/>
            <person name="Tritt A."/>
            <person name="Yoshinaga Y."/>
            <person name="Zwiers L.-H."/>
            <person name="Turgeon B."/>
            <person name="Goodwin S."/>
            <person name="Spatafora J."/>
            <person name="Crous P."/>
            <person name="Grigoriev I."/>
        </authorList>
    </citation>
    <scope>NUCLEOTIDE SEQUENCE</scope>
    <source>
        <strain evidence="2">CBS 116435</strain>
    </source>
</reference>
<dbReference type="PROSITE" id="PS50010">
    <property type="entry name" value="DH_2"/>
    <property type="match status" value="1"/>
</dbReference>
<protein>
    <recommendedName>
        <fullName evidence="1">DH domain-containing protein</fullName>
    </recommendedName>
</protein>
<feature type="domain" description="DH" evidence="1">
    <location>
        <begin position="1"/>
        <end position="163"/>
    </location>
</feature>
<evidence type="ECO:0000259" key="1">
    <source>
        <dbReference type="PROSITE" id="PS50010"/>
    </source>
</evidence>
<organism evidence="2 3">
    <name type="scientific">Polychaeton citri CBS 116435</name>
    <dbReference type="NCBI Taxonomy" id="1314669"/>
    <lineage>
        <taxon>Eukaryota</taxon>
        <taxon>Fungi</taxon>
        <taxon>Dikarya</taxon>
        <taxon>Ascomycota</taxon>
        <taxon>Pezizomycotina</taxon>
        <taxon>Dothideomycetes</taxon>
        <taxon>Dothideomycetidae</taxon>
        <taxon>Capnodiales</taxon>
        <taxon>Capnodiaceae</taxon>
        <taxon>Polychaeton</taxon>
    </lineage>
</organism>
<dbReference type="EMBL" id="MU003791">
    <property type="protein sequence ID" value="KAF2721309.1"/>
    <property type="molecule type" value="Genomic_DNA"/>
</dbReference>
<dbReference type="InterPro" id="IPR000219">
    <property type="entry name" value="DH_dom"/>
</dbReference>
<dbReference type="SUPFAM" id="SSF48065">
    <property type="entry name" value="DBL homology domain (DH-domain)"/>
    <property type="match status" value="1"/>
</dbReference>
<comment type="caution">
    <text evidence="2">The sequence shown here is derived from an EMBL/GenBank/DDBJ whole genome shotgun (WGS) entry which is preliminary data.</text>
</comment>
<dbReference type="GO" id="GO:0005085">
    <property type="term" value="F:guanyl-nucleotide exchange factor activity"/>
    <property type="evidence" value="ECO:0007669"/>
    <property type="project" value="InterPro"/>
</dbReference>
<evidence type="ECO:0000313" key="2">
    <source>
        <dbReference type="EMBL" id="KAF2721309.1"/>
    </source>
</evidence>
<accession>A0A9P4QAN4</accession>
<gene>
    <name evidence="2" type="ORF">K431DRAFT_312600</name>
</gene>
<dbReference type="PANTHER" id="PTHR45818:SF3">
    <property type="entry name" value="PROTEIN VAV"/>
    <property type="match status" value="1"/>
</dbReference>
<proteinExistence type="predicted"/>
<dbReference type="Gene3D" id="1.20.900.10">
    <property type="entry name" value="Dbl homology (DH) domain"/>
    <property type="match status" value="1"/>
</dbReference>
<evidence type="ECO:0000313" key="3">
    <source>
        <dbReference type="Proteomes" id="UP000799441"/>
    </source>
</evidence>
<dbReference type="InterPro" id="IPR035899">
    <property type="entry name" value="DBL_dom_sf"/>
</dbReference>
<keyword evidence="3" id="KW-1185">Reference proteome</keyword>
<dbReference type="GO" id="GO:0005737">
    <property type="term" value="C:cytoplasm"/>
    <property type="evidence" value="ECO:0007669"/>
    <property type="project" value="TreeGrafter"/>
</dbReference>
<dbReference type="AlphaFoldDB" id="A0A9P4QAN4"/>
<dbReference type="Proteomes" id="UP000799441">
    <property type="component" value="Unassembled WGS sequence"/>
</dbReference>
<sequence length="595" mass="67211">MALSHSLSASAQSLATSTRRDVDCSPITCDPATMGNVARIFVDFLSEHASEAYKVYCANVEIMQRDLDEVERLLQSTWCKYYDKGIEIMAAQHFSRSSRQINRRRALTLKSLLLKPVQRMPRYTLIFQEMARATPVYDAPRAYAVLERAALMLQNECRGINQAKSAPKSRRAAKITWLVGQRLRFADQVPRTFFLQLLGEVLLCGCLYFAYRGKHRMKGHFASAILFETMFILARVDLEDGRLRIEICIDLSKMLIEACDNGKGLQCYTAPHSWKLAFDLNGDMYEIILAACSAKEFQVWHRSLSTRIVHQGRPDTAQRLPLASPLKTRMRSVGKSYGSVSSFVRRMPIERSTSVGQISGRYQISIKNTWNREVGDSASTPTLRILRSQSVANPGHIEMLAPLRDDRRAIEAALFDVWTKSTLPYPGMKSSRTDRIRAPTIQVARKFSMSSITSNFSASKCSGSYSSVTSSKKHGSLSVREEVTVASKICKNPPHTRNLQTMDLLPADFDLQVYPARQRTASKLRASTMFIEHPLRHERTRPGWGITLRRTESMRTPQTSMFSNGHEVGMAGPTTLETEKTLKKKGKTKLFSLFH</sequence>
<dbReference type="Pfam" id="PF00621">
    <property type="entry name" value="RhoGEF"/>
    <property type="match status" value="1"/>
</dbReference>